<evidence type="ECO:0000313" key="4">
    <source>
        <dbReference type="EMBL" id="GAN79980.1"/>
    </source>
</evidence>
<name>A0A0D6PDZ3_9PROT</name>
<dbReference type="InterPro" id="IPR001296">
    <property type="entry name" value="Glyco_trans_1"/>
</dbReference>
<accession>A0A0D6PDZ3</accession>
<protein>
    <submittedName>
        <fullName evidence="4">Glycosyl transferase</fullName>
    </submittedName>
</protein>
<feature type="domain" description="Glycosyl transferase family 1" evidence="3">
    <location>
        <begin position="159"/>
        <end position="316"/>
    </location>
</feature>
<sequence>MRVLQIMAGNKNGGAELYSTDIMLSLHEAGLDQRIVLRPTAPRFMELAESGLTMAPDVLRNPLRPLQKLRLKQLVQDYKPDIIHCWMRRAVSLVAPGSAPAIIGWYGDYEEQQKHFGACTHFIGVTRDLVRHAYDSGAKPGTAFYVPTFPSVEDSAPLDKSSLGTPPGKKVLLILSRLHKVKGIDTALHALALLPDCHLWIAGTGPEEAALKALARELGVADRAKFLGWRTDRGALLRAANACLLPSRYEPFGTVILDAWSTATPFIACESDGPKATIRNGENGMLVPADNPPVLAGAIRAVLDNKNLRERIARTGHQEYLAHFTREAVTRTMLETYETILAQTRQTRRA</sequence>
<dbReference type="Gene3D" id="3.40.50.2000">
    <property type="entry name" value="Glycogen Phosphorylase B"/>
    <property type="match status" value="2"/>
</dbReference>
<keyword evidence="5" id="KW-1185">Reference proteome</keyword>
<comment type="caution">
    <text evidence="4">The sequence shown here is derived from an EMBL/GenBank/DDBJ whole genome shotgun (WGS) entry which is preliminary data.</text>
</comment>
<evidence type="ECO:0000256" key="2">
    <source>
        <dbReference type="ARBA" id="ARBA00022679"/>
    </source>
</evidence>
<dbReference type="Pfam" id="PF00534">
    <property type="entry name" value="Glycos_transf_1"/>
    <property type="match status" value="1"/>
</dbReference>
<keyword evidence="1" id="KW-0328">Glycosyltransferase</keyword>
<dbReference type="SUPFAM" id="SSF53756">
    <property type="entry name" value="UDP-Glycosyltransferase/glycogen phosphorylase"/>
    <property type="match status" value="1"/>
</dbReference>
<evidence type="ECO:0000259" key="3">
    <source>
        <dbReference type="Pfam" id="PF00534"/>
    </source>
</evidence>
<dbReference type="Proteomes" id="UP000032668">
    <property type="component" value="Unassembled WGS sequence"/>
</dbReference>
<dbReference type="EMBL" id="BANC01000034">
    <property type="protein sequence ID" value="GAN79980.1"/>
    <property type="molecule type" value="Genomic_DNA"/>
</dbReference>
<reference evidence="4 5" key="1">
    <citation type="submission" date="2012-11" db="EMBL/GenBank/DDBJ databases">
        <title>Whole genome sequence of Acidocella aminolytica 101 = DSM 11237.</title>
        <authorList>
            <person name="Azuma Y."/>
            <person name="Higashiura N."/>
            <person name="Hirakawa H."/>
            <person name="Matsushita K."/>
        </authorList>
    </citation>
    <scope>NUCLEOTIDE SEQUENCE [LARGE SCALE GENOMIC DNA]</scope>
    <source>
        <strain evidence="5">101 / DSM 11237</strain>
    </source>
</reference>
<dbReference type="GO" id="GO:0016757">
    <property type="term" value="F:glycosyltransferase activity"/>
    <property type="evidence" value="ECO:0007669"/>
    <property type="project" value="UniProtKB-KW"/>
</dbReference>
<keyword evidence="2 4" id="KW-0808">Transferase</keyword>
<dbReference type="PANTHER" id="PTHR12526:SF510">
    <property type="entry name" value="D-INOSITOL 3-PHOSPHATE GLYCOSYLTRANSFERASE"/>
    <property type="match status" value="1"/>
</dbReference>
<dbReference type="OrthoDB" id="529131at2"/>
<dbReference type="PANTHER" id="PTHR12526">
    <property type="entry name" value="GLYCOSYLTRANSFERASE"/>
    <property type="match status" value="1"/>
</dbReference>
<dbReference type="STRING" id="1120923.SAMN02746095_00800"/>
<dbReference type="CDD" id="cd03811">
    <property type="entry name" value="GT4_GT28_WabH-like"/>
    <property type="match status" value="1"/>
</dbReference>
<gene>
    <name evidence="4" type="ORF">Aam_034_124</name>
</gene>
<proteinExistence type="predicted"/>
<dbReference type="RefSeq" id="WP_048878396.1">
    <property type="nucleotide sequence ID" value="NZ_BANC01000034.1"/>
</dbReference>
<dbReference type="AlphaFoldDB" id="A0A0D6PDZ3"/>
<organism evidence="4 5">
    <name type="scientific">Acidocella aminolytica 101 = DSM 11237</name>
    <dbReference type="NCBI Taxonomy" id="1120923"/>
    <lineage>
        <taxon>Bacteria</taxon>
        <taxon>Pseudomonadati</taxon>
        <taxon>Pseudomonadota</taxon>
        <taxon>Alphaproteobacteria</taxon>
        <taxon>Acetobacterales</taxon>
        <taxon>Acidocellaceae</taxon>
        <taxon>Acidocella</taxon>
    </lineage>
</organism>
<evidence type="ECO:0000256" key="1">
    <source>
        <dbReference type="ARBA" id="ARBA00022676"/>
    </source>
</evidence>
<evidence type="ECO:0000313" key="5">
    <source>
        <dbReference type="Proteomes" id="UP000032668"/>
    </source>
</evidence>